<dbReference type="Proteomes" id="UP000180113">
    <property type="component" value="Unassembled WGS sequence"/>
</dbReference>
<proteinExistence type="predicted"/>
<reference evidence="1 2" key="1">
    <citation type="submission" date="2016-10" db="EMBL/GenBank/DDBJ databases">
        <title>Evaluation of Human, Animal and Environmental Mycobacterium chelonae Isolates by Core Genome Phylogenomic Analysis, Targeted Gene Comparison, and Anti-microbial Susceptibility Patterns: A Tale of Mistaken Identities.</title>
        <authorList>
            <person name="Fogelson S.B."/>
            <person name="Camus A.C."/>
            <person name="Lorenz W."/>
            <person name="Vasireddy R."/>
            <person name="Vasireddy S."/>
            <person name="Smith T."/>
            <person name="Brown-Elliott B.A."/>
            <person name="Wallace R.J.Jr."/>
            <person name="Hasan N.A."/>
            <person name="Reischl U."/>
            <person name="Sanchez S."/>
        </authorList>
    </citation>
    <scope>NUCLEOTIDE SEQUENCE [LARGE SCALE GENOMIC DNA]</scope>
    <source>
        <strain evidence="1 2">42895</strain>
    </source>
</reference>
<gene>
    <name evidence="1" type="ORF">BKG62_02240</name>
</gene>
<comment type="caution">
    <text evidence="1">The sequence shown here is derived from an EMBL/GenBank/DDBJ whole genome shotgun (WGS) entry which is preliminary data.</text>
</comment>
<evidence type="ECO:0000313" key="1">
    <source>
        <dbReference type="EMBL" id="OHT55031.1"/>
    </source>
</evidence>
<accession>A0AB73LI77</accession>
<dbReference type="EMBL" id="MLHW01000001">
    <property type="protein sequence ID" value="OHT55031.1"/>
    <property type="molecule type" value="Genomic_DNA"/>
</dbReference>
<name>A0AB73LI77_MYCCH</name>
<protein>
    <submittedName>
        <fullName evidence="1">Uncharacterized protein</fullName>
    </submittedName>
</protein>
<dbReference type="CDD" id="cd20724">
    <property type="entry name" value="CdiA-CT_Kp342-like"/>
    <property type="match status" value="1"/>
</dbReference>
<evidence type="ECO:0000313" key="2">
    <source>
        <dbReference type="Proteomes" id="UP000180113"/>
    </source>
</evidence>
<sequence length="231" mass="24859">MLWEDIKGIWDAVQTLAKAAGNTDDGVSRSALRQALGPLVGLGPDGSPGVADAWLNLGRDQRQQYLGWDYWASGQYEKAVQRIGVSAFELIVTLGGVGVVAKLLKRIGTAVREAKNAIELVKSIIAPGKLDYIFGKVTSSPENMARSISMYKQLNAIGVFDNTAGRELVRQSLEAAAKSTDNIVKEEVRNGVTTLTKESLLAGPNGILKLQSFWEVTSDGLRLTSVIPFGK</sequence>
<dbReference type="AlphaFoldDB" id="A0AB73LI77"/>
<organism evidence="1 2">
    <name type="scientific">Mycobacteroides chelonae</name>
    <name type="common">Mycobacterium chelonae</name>
    <dbReference type="NCBI Taxonomy" id="1774"/>
    <lineage>
        <taxon>Bacteria</taxon>
        <taxon>Bacillati</taxon>
        <taxon>Actinomycetota</taxon>
        <taxon>Actinomycetes</taxon>
        <taxon>Mycobacteriales</taxon>
        <taxon>Mycobacteriaceae</taxon>
        <taxon>Mycobacteroides</taxon>
    </lineage>
</organism>